<dbReference type="CDD" id="cd22572">
    <property type="entry name" value="GCP5_NTD"/>
    <property type="match status" value="1"/>
</dbReference>
<dbReference type="InterPro" id="IPR032797">
    <property type="entry name" value="Mod21_N"/>
</dbReference>
<protein>
    <recommendedName>
        <fullName evidence="5">Spindle pole body component</fullName>
    </recommendedName>
</protein>
<dbReference type="GO" id="GO:0031122">
    <property type="term" value="P:cytoplasmic microtubule organization"/>
    <property type="evidence" value="ECO:0007669"/>
    <property type="project" value="TreeGrafter"/>
</dbReference>
<evidence type="ECO:0000313" key="10">
    <source>
        <dbReference type="Proteomes" id="UP000031186"/>
    </source>
</evidence>
<feature type="domain" description="Gamma tubulin complex component C-terminal" evidence="6">
    <location>
        <begin position="541"/>
        <end position="816"/>
    </location>
</feature>
<dbReference type="GO" id="GO:0051321">
    <property type="term" value="P:meiotic cell cycle"/>
    <property type="evidence" value="ECO:0007669"/>
    <property type="project" value="TreeGrafter"/>
</dbReference>
<dbReference type="InterPro" id="IPR007259">
    <property type="entry name" value="GCP"/>
</dbReference>
<name>A0A0B4FD48_METAF</name>
<dbReference type="GO" id="GO:0043015">
    <property type="term" value="F:gamma-tubulin binding"/>
    <property type="evidence" value="ECO:0007669"/>
    <property type="project" value="InterPro"/>
</dbReference>
<dbReference type="Pfam" id="PF04130">
    <property type="entry name" value="GCP_C_terminal"/>
    <property type="match status" value="1"/>
</dbReference>
<dbReference type="GO" id="GO:0000278">
    <property type="term" value="P:mitotic cell cycle"/>
    <property type="evidence" value="ECO:0007669"/>
    <property type="project" value="TreeGrafter"/>
</dbReference>
<comment type="caution">
    <text evidence="9">The sequence shown here is derived from an EMBL/GenBank/DDBJ whole genome shotgun (WGS) entry which is preliminary data.</text>
</comment>
<accession>A0A0B4FD48</accession>
<dbReference type="HOGENOM" id="CLU_010106_0_0_1"/>
<dbReference type="InterPro" id="IPR041470">
    <property type="entry name" value="GCP_N"/>
</dbReference>
<dbReference type="GO" id="GO:0000922">
    <property type="term" value="C:spindle pole"/>
    <property type="evidence" value="ECO:0007669"/>
    <property type="project" value="InterPro"/>
</dbReference>
<dbReference type="GO" id="GO:0005874">
    <property type="term" value="C:microtubule"/>
    <property type="evidence" value="ECO:0007669"/>
    <property type="project" value="UniProtKB-KW"/>
</dbReference>
<evidence type="ECO:0000256" key="2">
    <source>
        <dbReference type="ARBA" id="ARBA00022490"/>
    </source>
</evidence>
<evidence type="ECO:0000259" key="6">
    <source>
        <dbReference type="Pfam" id="PF04130"/>
    </source>
</evidence>
<reference evidence="9 10" key="1">
    <citation type="journal article" date="2014" name="Proc. Natl. Acad. Sci. U.S.A.">
        <title>Trajectory and genomic determinants of fungal-pathogen speciation and host adaptation.</title>
        <authorList>
            <person name="Hu X."/>
            <person name="Xiao G."/>
            <person name="Zheng P."/>
            <person name="Shang Y."/>
            <person name="Su Y."/>
            <person name="Zhang X."/>
            <person name="Liu X."/>
            <person name="Zhan S."/>
            <person name="St Leger R.J."/>
            <person name="Wang C."/>
        </authorList>
    </citation>
    <scope>NUCLEOTIDE SEQUENCE [LARGE SCALE GENOMIC DNA]</scope>
    <source>
        <strain evidence="9 10">ARSEF 549</strain>
    </source>
</reference>
<sequence>MSFASQLGALTRELVEVLAPPSVQADSSKLDKISDAWLRKLKSHTFLQTNHFEVEKVLDGLDERFRINDRDDLADALRQRLERLPSHPSKWYPEILHLFLELSDQPTFKSNLRDLKLLGRREATPAIALRWEDIAKEDGWDEDGSLWQNINYSDDSEDDVYDPQFTTEPQDTLLYGDGDSATRTAASYISHPEDVTTLEQVQTAQKWRMQLPPEDLSRQIRKVAVSEIQVVRDVLFMLQGLDCTLFTRNCVAVPSYQLDNMEWEPYRAIMQTFTDFGGHLRRLRLFVGQRQDVPHLQAFQDCISDRLRELDQHISELQHRLVAPSAGFVLSLVGIKAKLIPWLQPLHALANIVSTIEAEPQSTPFRYLELVFDEACIAQLSGKAELYEFLARIFAECFRVYLRPIRLWMDEGKLLSASDLFFVAEVSPSTPLRKTWQDRYHLRRTPDGALHAPAFLRTALGNIYNAGKNIIVLKLLGKYDAAVSLKARNEPPLDYETICPAGQELVPFAELFDIAFDRWIQSKYRATSTTLKRTLFDDWALLSTLDTLHAIYLMSDGSASSNFSASIFAKLDSLRADWSDRYALTAAAQDGFTTIDPSRLTVTVSENMLNLPAIQCRNSVRSVLSGITVNYRLSWPLQMIFNDTSVQHYQSLFTLLLQLKRATHALQSPRMLDNYWTDRDNWNASATFYSARSKLLWFCTTIQTYLTTLVLIPIDIELRRDLAVSHDMDNLISTHEKALKAMVDQACLGSRLTPIRESILDMLDLSLKLERIRSGVVDTEEEAHAGKSYEEVLTDIKVEVDRQVRFIWSGLRSVARATSDAQSAKWDILADMLQAGDVDTTT</sequence>
<dbReference type="PANTHER" id="PTHR19302">
    <property type="entry name" value="GAMMA TUBULIN COMPLEX PROTEIN"/>
    <property type="match status" value="1"/>
</dbReference>
<keyword evidence="2 5" id="KW-0963">Cytoplasm</keyword>
<dbReference type="Gene3D" id="1.20.120.1900">
    <property type="entry name" value="Gamma-tubulin complex, C-terminal domain"/>
    <property type="match status" value="1"/>
</dbReference>
<dbReference type="VEuPathDB" id="FungiDB:MAN_06977"/>
<dbReference type="OrthoDB" id="66546at2759"/>
<evidence type="ECO:0000256" key="1">
    <source>
        <dbReference type="ARBA" id="ARBA00010337"/>
    </source>
</evidence>
<organism evidence="9 10">
    <name type="scientific">Metarhizium anisopliae (strain ARSEF 549)</name>
    <dbReference type="NCBI Taxonomy" id="3151832"/>
    <lineage>
        <taxon>Eukaryota</taxon>
        <taxon>Fungi</taxon>
        <taxon>Dikarya</taxon>
        <taxon>Ascomycota</taxon>
        <taxon>Pezizomycotina</taxon>
        <taxon>Sordariomycetes</taxon>
        <taxon>Hypocreomycetidae</taxon>
        <taxon>Hypocreales</taxon>
        <taxon>Clavicipitaceae</taxon>
        <taxon>Metarhizium</taxon>
    </lineage>
</organism>
<comment type="subcellular location">
    <subcellularLocation>
        <location evidence="5">Cytoplasm</location>
        <location evidence="5">Cytoskeleton</location>
        <location evidence="5">Microtubule organizing center</location>
    </subcellularLocation>
</comment>
<feature type="domain" description="Gamma-Tubulin ring complex non-core subunit mod21 N-terminal" evidence="7">
    <location>
        <begin position="67"/>
        <end position="158"/>
    </location>
</feature>
<feature type="domain" description="Gamma tubulin complex component protein N-terminal" evidence="8">
    <location>
        <begin position="231"/>
        <end position="537"/>
    </location>
</feature>
<keyword evidence="3 5" id="KW-0493">Microtubule</keyword>
<evidence type="ECO:0000256" key="5">
    <source>
        <dbReference type="RuleBase" id="RU363050"/>
    </source>
</evidence>
<dbReference type="GO" id="GO:0000930">
    <property type="term" value="C:gamma-tubulin complex"/>
    <property type="evidence" value="ECO:0007669"/>
    <property type="project" value="TreeGrafter"/>
</dbReference>
<evidence type="ECO:0000259" key="7">
    <source>
        <dbReference type="Pfam" id="PF14609"/>
    </source>
</evidence>
<dbReference type="AlphaFoldDB" id="A0A0B4FD48"/>
<dbReference type="PANTHER" id="PTHR19302:SF33">
    <property type="entry name" value="GAMMA-TUBULIN COMPLEX COMPONENT 5"/>
    <property type="match status" value="1"/>
</dbReference>
<keyword evidence="10" id="KW-1185">Reference proteome</keyword>
<dbReference type="Pfam" id="PF14609">
    <property type="entry name" value="GCP5-Mod21_N"/>
    <property type="match status" value="1"/>
</dbReference>
<comment type="similarity">
    <text evidence="1 5">Belongs to the TUBGCP family.</text>
</comment>
<dbReference type="GO" id="GO:0051225">
    <property type="term" value="P:spindle assembly"/>
    <property type="evidence" value="ECO:0007669"/>
    <property type="project" value="TreeGrafter"/>
</dbReference>
<dbReference type="Pfam" id="PF17681">
    <property type="entry name" value="GCP_N_terminal"/>
    <property type="match status" value="1"/>
</dbReference>
<dbReference type="InterPro" id="IPR042241">
    <property type="entry name" value="GCP_C_sf"/>
</dbReference>
<evidence type="ECO:0000313" key="9">
    <source>
        <dbReference type="EMBL" id="KID63806.1"/>
    </source>
</evidence>
<evidence type="ECO:0000256" key="3">
    <source>
        <dbReference type="ARBA" id="ARBA00022701"/>
    </source>
</evidence>
<feature type="non-terminal residue" evidence="9">
    <location>
        <position position="1"/>
    </location>
</feature>
<dbReference type="GO" id="GO:0007020">
    <property type="term" value="P:microtubule nucleation"/>
    <property type="evidence" value="ECO:0007669"/>
    <property type="project" value="InterPro"/>
</dbReference>
<gene>
    <name evidence="9" type="ORF">MAN_06977</name>
</gene>
<dbReference type="InterPro" id="IPR040457">
    <property type="entry name" value="GCP_C"/>
</dbReference>
<dbReference type="EMBL" id="AZNF01000009">
    <property type="protein sequence ID" value="KID63806.1"/>
    <property type="molecule type" value="Genomic_DNA"/>
</dbReference>
<evidence type="ECO:0000256" key="4">
    <source>
        <dbReference type="ARBA" id="ARBA00023212"/>
    </source>
</evidence>
<dbReference type="GO" id="GO:0005816">
    <property type="term" value="C:spindle pole body"/>
    <property type="evidence" value="ECO:0007669"/>
    <property type="project" value="UniProtKB-ARBA"/>
</dbReference>
<proteinExistence type="inferred from homology"/>
<dbReference type="Proteomes" id="UP000031186">
    <property type="component" value="Unassembled WGS sequence"/>
</dbReference>
<dbReference type="GO" id="GO:0051011">
    <property type="term" value="F:microtubule minus-end binding"/>
    <property type="evidence" value="ECO:0007669"/>
    <property type="project" value="TreeGrafter"/>
</dbReference>
<evidence type="ECO:0000259" key="8">
    <source>
        <dbReference type="Pfam" id="PF17681"/>
    </source>
</evidence>
<keyword evidence="4 5" id="KW-0206">Cytoskeleton</keyword>
<dbReference type="InterPro" id="IPR059169">
    <property type="entry name" value="GCP5_N_ext"/>
</dbReference>